<dbReference type="PROSITE" id="PS50055">
    <property type="entry name" value="TYR_PHOSPHATASE_PTP"/>
    <property type="match status" value="2"/>
</dbReference>
<dbReference type="GO" id="GO:0004725">
    <property type="term" value="F:protein tyrosine phosphatase activity"/>
    <property type="evidence" value="ECO:0007669"/>
    <property type="project" value="UniProtKB-EC"/>
</dbReference>
<comment type="similarity">
    <text evidence="1">Belongs to the protein-tyrosine phosphatase family.</text>
</comment>
<evidence type="ECO:0000256" key="4">
    <source>
        <dbReference type="ARBA" id="ARBA00022912"/>
    </source>
</evidence>
<evidence type="ECO:0000256" key="3">
    <source>
        <dbReference type="ARBA" id="ARBA00022801"/>
    </source>
</evidence>
<gene>
    <name evidence="8" type="ORF">MNOR_LOCUS31626</name>
</gene>
<dbReference type="SMART" id="SM00404">
    <property type="entry name" value="PTPc_motif"/>
    <property type="match status" value="1"/>
</dbReference>
<feature type="domain" description="Tyrosine-protein phosphatase" evidence="6">
    <location>
        <begin position="411"/>
        <end position="501"/>
    </location>
</feature>
<reference evidence="8 9" key="1">
    <citation type="submission" date="2024-05" db="EMBL/GenBank/DDBJ databases">
        <authorList>
            <person name="Wallberg A."/>
        </authorList>
    </citation>
    <scope>NUCLEOTIDE SEQUENCE [LARGE SCALE GENOMIC DNA]</scope>
</reference>
<dbReference type="PRINTS" id="PR00700">
    <property type="entry name" value="PRTYPHPHTASE"/>
</dbReference>
<dbReference type="InterPro" id="IPR016130">
    <property type="entry name" value="Tyr_Pase_AS"/>
</dbReference>
<dbReference type="InterPro" id="IPR000242">
    <property type="entry name" value="PTP_cat"/>
</dbReference>
<dbReference type="Gene3D" id="3.90.190.10">
    <property type="entry name" value="Protein tyrosine phosphatase superfamily"/>
    <property type="match status" value="2"/>
</dbReference>
<keyword evidence="4" id="KW-0904">Protein phosphatase</keyword>
<organism evidence="8 9">
    <name type="scientific">Meganyctiphanes norvegica</name>
    <name type="common">Northern krill</name>
    <name type="synonym">Thysanopoda norvegica</name>
    <dbReference type="NCBI Taxonomy" id="48144"/>
    <lineage>
        <taxon>Eukaryota</taxon>
        <taxon>Metazoa</taxon>
        <taxon>Ecdysozoa</taxon>
        <taxon>Arthropoda</taxon>
        <taxon>Crustacea</taxon>
        <taxon>Multicrustacea</taxon>
        <taxon>Malacostraca</taxon>
        <taxon>Eumalacostraca</taxon>
        <taxon>Eucarida</taxon>
        <taxon>Euphausiacea</taxon>
        <taxon>Euphausiidae</taxon>
        <taxon>Meganyctiphanes</taxon>
    </lineage>
</organism>
<keyword evidence="9" id="KW-1185">Reference proteome</keyword>
<feature type="domain" description="Tyrosine-protein phosphatase" evidence="6">
    <location>
        <begin position="132"/>
        <end position="383"/>
    </location>
</feature>
<dbReference type="SUPFAM" id="SSF52799">
    <property type="entry name" value="(Phosphotyrosine protein) phosphatases II"/>
    <property type="match status" value="2"/>
</dbReference>
<dbReference type="InterPro" id="IPR050348">
    <property type="entry name" value="Protein-Tyr_Phosphatase"/>
</dbReference>
<dbReference type="SMART" id="SM00194">
    <property type="entry name" value="PTPc"/>
    <property type="match status" value="1"/>
</dbReference>
<feature type="region of interest" description="Disordered" evidence="5">
    <location>
        <begin position="104"/>
        <end position="130"/>
    </location>
</feature>
<evidence type="ECO:0000259" key="7">
    <source>
        <dbReference type="PROSITE" id="PS50056"/>
    </source>
</evidence>
<dbReference type="PROSITE" id="PS00383">
    <property type="entry name" value="TYR_PHOSPHATASE_1"/>
    <property type="match status" value="1"/>
</dbReference>
<dbReference type="PROSITE" id="PS50056">
    <property type="entry name" value="TYR_PHOSPHATASE_2"/>
    <property type="match status" value="1"/>
</dbReference>
<dbReference type="CDD" id="cd00047">
    <property type="entry name" value="PTPc"/>
    <property type="match status" value="1"/>
</dbReference>
<dbReference type="PANTHER" id="PTHR19134">
    <property type="entry name" value="RECEPTOR-TYPE TYROSINE-PROTEIN PHOSPHATASE"/>
    <property type="match status" value="1"/>
</dbReference>
<evidence type="ECO:0000256" key="1">
    <source>
        <dbReference type="ARBA" id="ARBA00009580"/>
    </source>
</evidence>
<dbReference type="InterPro" id="IPR029021">
    <property type="entry name" value="Prot-tyrosine_phosphatase-like"/>
</dbReference>
<comment type="caution">
    <text evidence="8">The sequence shown here is derived from an EMBL/GenBank/DDBJ whole genome shotgun (WGS) entry which is preliminary data.</text>
</comment>
<dbReference type="Proteomes" id="UP001497623">
    <property type="component" value="Unassembled WGS sequence"/>
</dbReference>
<feature type="compositionally biased region" description="Polar residues" evidence="5">
    <location>
        <begin position="104"/>
        <end position="113"/>
    </location>
</feature>
<evidence type="ECO:0000256" key="2">
    <source>
        <dbReference type="ARBA" id="ARBA00013064"/>
    </source>
</evidence>
<dbReference type="InterPro" id="IPR003595">
    <property type="entry name" value="Tyr_Pase_cat"/>
</dbReference>
<dbReference type="Pfam" id="PF00102">
    <property type="entry name" value="Y_phosphatase"/>
    <property type="match status" value="2"/>
</dbReference>
<evidence type="ECO:0000256" key="5">
    <source>
        <dbReference type="SAM" id="MobiDB-lite"/>
    </source>
</evidence>
<dbReference type="EMBL" id="CAXKWB010041176">
    <property type="protein sequence ID" value="CAL4156063.1"/>
    <property type="molecule type" value="Genomic_DNA"/>
</dbReference>
<name>A0AAV2S0A8_MEGNR</name>
<dbReference type="InterPro" id="IPR000387">
    <property type="entry name" value="Tyr_Pase_dom"/>
</dbReference>
<dbReference type="AlphaFoldDB" id="A0AAV2S0A8"/>
<dbReference type="EC" id="3.1.3.48" evidence="2"/>
<proteinExistence type="inferred from homology"/>
<dbReference type="GO" id="GO:0048666">
    <property type="term" value="P:neuron development"/>
    <property type="evidence" value="ECO:0007669"/>
    <property type="project" value="UniProtKB-ARBA"/>
</dbReference>
<sequence>MSLGFVRGNVCRPPSTFAPSPKSLCINSIPESLAKAMYKNNPKGFPDSSKHRIEGSIIRTKADDVMEKEMNRSKTDDTSSKIPEQLIHNFRIKGSHPNQIKSVDARSFQQDQQGGPGSLPQPHCQGTRPRHRVQEFRKIPSGFNKEMKIADQPHNQRKNRYRNNYPCNKTKFGPPAKANGDNDVFIYGYKTFNEFIASQGPKDFNTNTLGDFWRMIVENQCSVIVMIAKLTEGGRVKVAQYWPELVGNSFMYGLVEVTLTKYVECLDYCIRYFTVKMAGNMMAVQQYQFLAWPDHDVPQSPHSFAQLAHTLRRIPRTGPMVVHCSAGIGRTGTLILVLSLLDQLNGAGYIDAPTELIKHRTCRARLIENTIQYRFAHQLLLEMLFGQVTSFPKDQYEGILTAMHKKNPKVLQDQYQKLKELVKDLSYRWGENPVHQKLNRTQDILPVDGRQVFLQMVGGKGESQYINAVRVNGLRQRDAILVTEHPMIHTVHQPHSGFREIRINRSVFFNIYTHCAMAMCSYVIAGPEIQLNFITISQIKLHQAKTVCRITQVMIFLIINRNRVHNNADDNVEQSLTWKDIPEKLCSTKHLVFVVAQIHLPTNTSLALKNIITFTDAVISSNLAQILSFVHSRLRLRDTRRDIGLYKNIHEILFLKRYLV</sequence>
<keyword evidence="3" id="KW-0378">Hydrolase</keyword>
<dbReference type="PANTHER" id="PTHR19134:SF562">
    <property type="entry name" value="PROTEIN-TYROSINE-PHOSPHATASE"/>
    <property type="match status" value="1"/>
</dbReference>
<feature type="domain" description="Tyrosine specific protein phosphatases" evidence="7">
    <location>
        <begin position="302"/>
        <end position="374"/>
    </location>
</feature>
<evidence type="ECO:0000313" key="8">
    <source>
        <dbReference type="EMBL" id="CAL4156063.1"/>
    </source>
</evidence>
<evidence type="ECO:0000313" key="9">
    <source>
        <dbReference type="Proteomes" id="UP001497623"/>
    </source>
</evidence>
<accession>A0AAV2S0A8</accession>
<feature type="non-terminal residue" evidence="8">
    <location>
        <position position="660"/>
    </location>
</feature>
<protein>
    <recommendedName>
        <fullName evidence="2">protein-tyrosine-phosphatase</fullName>
        <ecNumber evidence="2">3.1.3.48</ecNumber>
    </recommendedName>
</protein>
<evidence type="ECO:0000259" key="6">
    <source>
        <dbReference type="PROSITE" id="PS50055"/>
    </source>
</evidence>